<dbReference type="RefSeq" id="WP_136839997.1">
    <property type="nucleotide sequence ID" value="NZ_SUPL01000001.1"/>
</dbReference>
<proteinExistence type="predicted"/>
<organism evidence="2 3">
    <name type="scientific">Pontimicrobium aquaticum</name>
    <dbReference type="NCBI Taxonomy" id="2565367"/>
    <lineage>
        <taxon>Bacteria</taxon>
        <taxon>Pseudomonadati</taxon>
        <taxon>Bacteroidota</taxon>
        <taxon>Flavobacteriia</taxon>
        <taxon>Flavobacteriales</taxon>
        <taxon>Flavobacteriaceae</taxon>
        <taxon>Pontimicrobium</taxon>
    </lineage>
</organism>
<evidence type="ECO:0000313" key="3">
    <source>
        <dbReference type="Proteomes" id="UP000307657"/>
    </source>
</evidence>
<keyword evidence="3" id="KW-1185">Reference proteome</keyword>
<dbReference type="Pfam" id="PF00753">
    <property type="entry name" value="Lactamase_B"/>
    <property type="match status" value="1"/>
</dbReference>
<evidence type="ECO:0000313" key="2">
    <source>
        <dbReference type="EMBL" id="TJY37798.1"/>
    </source>
</evidence>
<comment type="caution">
    <text evidence="2">The sequence shown here is derived from an EMBL/GenBank/DDBJ whole genome shotgun (WGS) entry which is preliminary data.</text>
</comment>
<dbReference type="EMBL" id="SUPL01000001">
    <property type="protein sequence ID" value="TJY37798.1"/>
    <property type="molecule type" value="Genomic_DNA"/>
</dbReference>
<name>A0A4U0F0P7_9FLAO</name>
<dbReference type="InterPro" id="IPR001279">
    <property type="entry name" value="Metallo-B-lactamas"/>
</dbReference>
<dbReference type="OrthoDB" id="9769598at2"/>
<accession>A0A4U0F0P7</accession>
<dbReference type="Gene3D" id="3.60.15.10">
    <property type="entry name" value="Ribonuclease Z/Hydroxyacylglutathione hydrolase-like"/>
    <property type="match status" value="1"/>
</dbReference>
<dbReference type="AlphaFoldDB" id="A0A4U0F0P7"/>
<dbReference type="Proteomes" id="UP000307657">
    <property type="component" value="Unassembled WGS sequence"/>
</dbReference>
<dbReference type="SUPFAM" id="SSF56281">
    <property type="entry name" value="Metallo-hydrolase/oxidoreductase"/>
    <property type="match status" value="1"/>
</dbReference>
<sequence>MKHNRIITLLIIVLMVYSASAQLDLSKSKLEIEKVGKDIYLFVQQTNITNPSSIVYSSPELSILIDPGYKQMQLSVKDSINALNGGSIKFIMTSHFHLDHVQAMENYYNNTTILLSSNQQKNISNMDIKNIISSDDKYHLKLGQEELEIHSFPNTSGHTDSDALFFFKQANVLIVGDYLFQDMYPRIDLKGGGGSIDGYFKNIDYILSLADNNTKIIPGHTSFKEVKKRYLSKKEYSLHINKIKESISKINAMKTKGLSIEEALKQGLPEKFKYLSEGAKYVSQDKWITFIYNNL</sequence>
<feature type="domain" description="Metallo-beta-lactamase" evidence="1">
    <location>
        <begin position="49"/>
        <end position="220"/>
    </location>
</feature>
<dbReference type="SMART" id="SM00849">
    <property type="entry name" value="Lactamase_B"/>
    <property type="match status" value="1"/>
</dbReference>
<gene>
    <name evidence="2" type="ORF">E5167_00660</name>
</gene>
<evidence type="ECO:0000259" key="1">
    <source>
        <dbReference type="SMART" id="SM00849"/>
    </source>
</evidence>
<dbReference type="PANTHER" id="PTHR23131:SF0">
    <property type="entry name" value="ENDORIBONUCLEASE LACTB2"/>
    <property type="match status" value="1"/>
</dbReference>
<protein>
    <recommendedName>
        <fullName evidence="1">Metallo-beta-lactamase domain-containing protein</fullName>
    </recommendedName>
</protein>
<dbReference type="InterPro" id="IPR036866">
    <property type="entry name" value="RibonucZ/Hydroxyglut_hydro"/>
</dbReference>
<dbReference type="PANTHER" id="PTHR23131">
    <property type="entry name" value="ENDORIBONUCLEASE LACTB2"/>
    <property type="match status" value="1"/>
</dbReference>
<dbReference type="InterPro" id="IPR050662">
    <property type="entry name" value="Sec-metab_biosynth-thioest"/>
</dbReference>
<reference evidence="2 3" key="1">
    <citation type="submission" date="2019-04" db="EMBL/GenBank/DDBJ databases">
        <title>Lacinutrix sp. nov., isolated from marine water.</title>
        <authorList>
            <person name="Kim W."/>
        </authorList>
    </citation>
    <scope>NUCLEOTIDE SEQUENCE [LARGE SCALE GENOMIC DNA]</scope>
    <source>
        <strain evidence="2 3">CAU 1491</strain>
    </source>
</reference>